<dbReference type="InterPro" id="IPR039420">
    <property type="entry name" value="WalR-like"/>
</dbReference>
<dbReference type="GO" id="GO:0000156">
    <property type="term" value="F:phosphorelay response regulator activity"/>
    <property type="evidence" value="ECO:0007669"/>
    <property type="project" value="TreeGrafter"/>
</dbReference>
<dbReference type="GO" id="GO:0005829">
    <property type="term" value="C:cytosol"/>
    <property type="evidence" value="ECO:0007669"/>
    <property type="project" value="TreeGrafter"/>
</dbReference>
<dbReference type="GO" id="GO:0000976">
    <property type="term" value="F:transcription cis-regulatory region binding"/>
    <property type="evidence" value="ECO:0007669"/>
    <property type="project" value="TreeGrafter"/>
</dbReference>
<dbReference type="GO" id="GO:0032993">
    <property type="term" value="C:protein-DNA complex"/>
    <property type="evidence" value="ECO:0007669"/>
    <property type="project" value="TreeGrafter"/>
</dbReference>
<keyword evidence="11" id="KW-1185">Reference proteome</keyword>
<evidence type="ECO:0000313" key="11">
    <source>
        <dbReference type="Proteomes" id="UP000295182"/>
    </source>
</evidence>
<dbReference type="SUPFAM" id="SSF52172">
    <property type="entry name" value="CheY-like"/>
    <property type="match status" value="1"/>
</dbReference>
<dbReference type="EMBL" id="SLXH01000016">
    <property type="protein sequence ID" value="TCP16770.1"/>
    <property type="molecule type" value="Genomic_DNA"/>
</dbReference>
<evidence type="ECO:0000256" key="4">
    <source>
        <dbReference type="ARBA" id="ARBA00023125"/>
    </source>
</evidence>
<feature type="DNA-binding region" description="OmpR/PhoB-type" evidence="7">
    <location>
        <begin position="118"/>
        <end position="224"/>
    </location>
</feature>
<evidence type="ECO:0000256" key="7">
    <source>
        <dbReference type="PROSITE-ProRule" id="PRU01091"/>
    </source>
</evidence>
<dbReference type="InterPro" id="IPR001867">
    <property type="entry name" value="OmpR/PhoB-type_DNA-bd"/>
</dbReference>
<evidence type="ECO:0000256" key="5">
    <source>
        <dbReference type="ARBA" id="ARBA00023163"/>
    </source>
</evidence>
<name>A0A4R2N761_9BURK</name>
<dbReference type="PROSITE" id="PS50110">
    <property type="entry name" value="RESPONSE_REGULATORY"/>
    <property type="match status" value="1"/>
</dbReference>
<feature type="domain" description="Response regulatory" evidence="8">
    <location>
        <begin position="8"/>
        <end position="121"/>
    </location>
</feature>
<evidence type="ECO:0000259" key="8">
    <source>
        <dbReference type="PROSITE" id="PS50110"/>
    </source>
</evidence>
<dbReference type="Gene3D" id="1.10.10.10">
    <property type="entry name" value="Winged helix-like DNA-binding domain superfamily/Winged helix DNA-binding domain"/>
    <property type="match status" value="1"/>
</dbReference>
<organism evidence="10 11">
    <name type="scientific">Simplicispira metamorpha</name>
    <dbReference type="NCBI Taxonomy" id="80881"/>
    <lineage>
        <taxon>Bacteria</taxon>
        <taxon>Pseudomonadati</taxon>
        <taxon>Pseudomonadota</taxon>
        <taxon>Betaproteobacteria</taxon>
        <taxon>Burkholderiales</taxon>
        <taxon>Comamonadaceae</taxon>
        <taxon>Simplicispira</taxon>
    </lineage>
</organism>
<dbReference type="SUPFAM" id="SSF46894">
    <property type="entry name" value="C-terminal effector domain of the bipartite response regulators"/>
    <property type="match status" value="1"/>
</dbReference>
<keyword evidence="4 7" id="KW-0238">DNA-binding</keyword>
<feature type="modified residue" description="4-aspartylphosphate" evidence="6">
    <location>
        <position position="57"/>
    </location>
</feature>
<dbReference type="InterPro" id="IPR016032">
    <property type="entry name" value="Sig_transdc_resp-reg_C-effctor"/>
</dbReference>
<keyword evidence="2" id="KW-0902">Two-component regulatory system</keyword>
<evidence type="ECO:0000259" key="9">
    <source>
        <dbReference type="PROSITE" id="PS51755"/>
    </source>
</evidence>
<keyword evidence="1 6" id="KW-0597">Phosphoprotein</keyword>
<evidence type="ECO:0000256" key="1">
    <source>
        <dbReference type="ARBA" id="ARBA00022553"/>
    </source>
</evidence>
<proteinExistence type="predicted"/>
<protein>
    <submittedName>
        <fullName evidence="10">DNA-binding response OmpR family regulator</fullName>
    </submittedName>
</protein>
<reference evidence="10 11" key="1">
    <citation type="submission" date="2019-03" db="EMBL/GenBank/DDBJ databases">
        <title>Genomic Encyclopedia of Type Strains, Phase IV (KMG-IV): sequencing the most valuable type-strain genomes for metagenomic binning, comparative biology and taxonomic classification.</title>
        <authorList>
            <person name="Goeker M."/>
        </authorList>
    </citation>
    <scope>NUCLEOTIDE SEQUENCE [LARGE SCALE GENOMIC DNA]</scope>
    <source>
        <strain evidence="10 11">DSM 1837</strain>
    </source>
</reference>
<evidence type="ECO:0000256" key="2">
    <source>
        <dbReference type="ARBA" id="ARBA00023012"/>
    </source>
</evidence>
<dbReference type="InterPro" id="IPR011006">
    <property type="entry name" value="CheY-like_superfamily"/>
</dbReference>
<gene>
    <name evidence="10" type="ORF">EV674_11675</name>
</gene>
<dbReference type="InterPro" id="IPR001789">
    <property type="entry name" value="Sig_transdc_resp-reg_receiver"/>
</dbReference>
<dbReference type="PROSITE" id="PS51755">
    <property type="entry name" value="OMPR_PHOB"/>
    <property type="match status" value="1"/>
</dbReference>
<dbReference type="Pfam" id="PF00072">
    <property type="entry name" value="Response_reg"/>
    <property type="match status" value="1"/>
</dbReference>
<evidence type="ECO:0000256" key="3">
    <source>
        <dbReference type="ARBA" id="ARBA00023015"/>
    </source>
</evidence>
<evidence type="ECO:0000256" key="6">
    <source>
        <dbReference type="PROSITE-ProRule" id="PRU00169"/>
    </source>
</evidence>
<comment type="caution">
    <text evidence="10">The sequence shown here is derived from an EMBL/GenBank/DDBJ whole genome shotgun (WGS) entry which is preliminary data.</text>
</comment>
<dbReference type="Pfam" id="PF00486">
    <property type="entry name" value="Trans_reg_C"/>
    <property type="match status" value="1"/>
</dbReference>
<evidence type="ECO:0000313" key="10">
    <source>
        <dbReference type="EMBL" id="TCP16770.1"/>
    </source>
</evidence>
<dbReference type="SMART" id="SM00448">
    <property type="entry name" value="REC"/>
    <property type="match status" value="1"/>
</dbReference>
<accession>A0A4R2N761</accession>
<dbReference type="PANTHER" id="PTHR48111:SF1">
    <property type="entry name" value="TWO-COMPONENT RESPONSE REGULATOR ORR33"/>
    <property type="match status" value="1"/>
</dbReference>
<keyword evidence="3" id="KW-0805">Transcription regulation</keyword>
<keyword evidence="5" id="KW-0804">Transcription</keyword>
<dbReference type="Proteomes" id="UP000295182">
    <property type="component" value="Unassembled WGS sequence"/>
</dbReference>
<sequence>MHSNSKARILVVEDETDLREAMVEFFNMDGYAADGVRGLRAAEHWMLTHGFDVLLLDLGLPDGDGLHWLQSRTDLLDKIVLISTARSTGSDRVAGVRAGAHAYLVKPVALEEMSALVANLLRKAGKAQSPVWHLNATAWTLTAPTGQVVKLTHIEMSLLSCLAGVPGTAVQRDRLVECLGQSPDLYDPRRMEIIFRRLRSKVKTATAAELPVETVRSVGYAFAGYIAMDGKP</sequence>
<dbReference type="AlphaFoldDB" id="A0A4R2N761"/>
<feature type="domain" description="OmpR/PhoB-type" evidence="9">
    <location>
        <begin position="118"/>
        <end position="224"/>
    </location>
</feature>
<dbReference type="Gene3D" id="3.40.50.2300">
    <property type="match status" value="1"/>
</dbReference>
<dbReference type="GO" id="GO:0006355">
    <property type="term" value="P:regulation of DNA-templated transcription"/>
    <property type="evidence" value="ECO:0007669"/>
    <property type="project" value="InterPro"/>
</dbReference>
<dbReference type="OrthoDB" id="8812574at2"/>
<dbReference type="PANTHER" id="PTHR48111">
    <property type="entry name" value="REGULATOR OF RPOS"/>
    <property type="match status" value="1"/>
</dbReference>
<dbReference type="RefSeq" id="WP_119013332.1">
    <property type="nucleotide sequence ID" value="NZ_QXNC01000015.1"/>
</dbReference>
<dbReference type="SMART" id="SM00862">
    <property type="entry name" value="Trans_reg_C"/>
    <property type="match status" value="1"/>
</dbReference>
<dbReference type="InterPro" id="IPR036388">
    <property type="entry name" value="WH-like_DNA-bd_sf"/>
</dbReference>